<organism evidence="2 3">
    <name type="scientific">Hymenobacter lapidarius</name>
    <dbReference type="NCBI Taxonomy" id="1908237"/>
    <lineage>
        <taxon>Bacteria</taxon>
        <taxon>Pseudomonadati</taxon>
        <taxon>Bacteroidota</taxon>
        <taxon>Cytophagia</taxon>
        <taxon>Cytophagales</taxon>
        <taxon>Hymenobacteraceae</taxon>
        <taxon>Hymenobacter</taxon>
    </lineage>
</organism>
<keyword evidence="1" id="KW-0472">Membrane</keyword>
<evidence type="ECO:0000313" key="2">
    <source>
        <dbReference type="EMBL" id="OGX89478.1"/>
    </source>
</evidence>
<keyword evidence="1" id="KW-1133">Transmembrane helix</keyword>
<gene>
    <name evidence="2" type="ORF">BEN47_19635</name>
</gene>
<comment type="caution">
    <text evidence="2">The sequence shown here is derived from an EMBL/GenBank/DDBJ whole genome shotgun (WGS) entry which is preliminary data.</text>
</comment>
<evidence type="ECO:0000256" key="1">
    <source>
        <dbReference type="SAM" id="Phobius"/>
    </source>
</evidence>
<reference evidence="2 3" key="1">
    <citation type="submission" date="2016-08" db="EMBL/GenBank/DDBJ databases">
        <title>Hymenobacter coccineus sp. nov., Hymenobacter lapidarius sp. nov. and Hymenobacter glacialis sp. nov., isolated from Antarctic soil.</title>
        <authorList>
            <person name="Sedlacek I."/>
            <person name="Kralova S."/>
            <person name="Kyrova K."/>
            <person name="Maslanova I."/>
            <person name="Stankova E."/>
            <person name="Vrbovska V."/>
            <person name="Nemec M."/>
            <person name="Bartak M."/>
            <person name="Svec P."/>
            <person name="Busse H.-J."/>
            <person name="Pantucek R."/>
        </authorList>
    </citation>
    <scope>NUCLEOTIDE SEQUENCE [LARGE SCALE GENOMIC DNA]</scope>
    <source>
        <strain evidence="2 3">CCM 8643</strain>
    </source>
</reference>
<evidence type="ECO:0000313" key="3">
    <source>
        <dbReference type="Proteomes" id="UP000176294"/>
    </source>
</evidence>
<feature type="transmembrane region" description="Helical" evidence="1">
    <location>
        <begin position="39"/>
        <end position="57"/>
    </location>
</feature>
<dbReference type="Proteomes" id="UP000176294">
    <property type="component" value="Unassembled WGS sequence"/>
</dbReference>
<keyword evidence="3" id="KW-1185">Reference proteome</keyword>
<sequence>MFVGITALSKFPHALNYPSTITATNAPGNYRGAVQLLQGLKTGIALVFLLLVFRTYQTATGQAGGLGGWFLPVALVLLALPGLWYTVLAKAKS</sequence>
<protein>
    <submittedName>
        <fullName evidence="2">Uncharacterized protein</fullName>
    </submittedName>
</protein>
<keyword evidence="1" id="KW-0812">Transmembrane</keyword>
<dbReference type="EMBL" id="MDZB01000014">
    <property type="protein sequence ID" value="OGX89478.1"/>
    <property type="molecule type" value="Genomic_DNA"/>
</dbReference>
<proteinExistence type="predicted"/>
<feature type="transmembrane region" description="Helical" evidence="1">
    <location>
        <begin position="69"/>
        <end position="88"/>
    </location>
</feature>
<name>A0A1G1TF29_9BACT</name>
<dbReference type="AlphaFoldDB" id="A0A1G1TF29"/>
<accession>A0A1G1TF29</accession>